<dbReference type="OrthoDB" id="121412at2"/>
<evidence type="ECO:0000313" key="3">
    <source>
        <dbReference type="Proteomes" id="UP000198356"/>
    </source>
</evidence>
<accession>A0A239KRC1</accession>
<dbReference type="Proteomes" id="UP000198356">
    <property type="component" value="Unassembled WGS sequence"/>
</dbReference>
<keyword evidence="3" id="KW-1185">Reference proteome</keyword>
<dbReference type="EMBL" id="FZOU01000005">
    <property type="protein sequence ID" value="SNT19764.1"/>
    <property type="molecule type" value="Genomic_DNA"/>
</dbReference>
<evidence type="ECO:0000256" key="1">
    <source>
        <dbReference type="SAM" id="Phobius"/>
    </source>
</evidence>
<dbReference type="AlphaFoldDB" id="A0A239KRC1"/>
<keyword evidence="1" id="KW-1133">Transmembrane helix</keyword>
<keyword evidence="1" id="KW-0812">Transmembrane</keyword>
<reference evidence="2 3" key="1">
    <citation type="submission" date="2017-06" db="EMBL/GenBank/DDBJ databases">
        <authorList>
            <person name="Kim H.J."/>
            <person name="Triplett B.A."/>
        </authorList>
    </citation>
    <scope>NUCLEOTIDE SEQUENCE [LARGE SCALE GENOMIC DNA]</scope>
    <source>
        <strain evidence="2 3">DSM 18704</strain>
    </source>
</reference>
<feature type="transmembrane region" description="Helical" evidence="1">
    <location>
        <begin position="72"/>
        <end position="94"/>
    </location>
</feature>
<sequence>MKKALLTIAQLLLFLFIFFVGSLMDPFHMRWAITHPDAVTTRYFVPDGLILMLVVYAVIVGAEALTKKLRTAGLLTTIAAALALVLGLLSKFGWLTKSLY</sequence>
<feature type="transmembrane region" description="Helical" evidence="1">
    <location>
        <begin position="48"/>
        <end position="65"/>
    </location>
</feature>
<evidence type="ECO:0000313" key="2">
    <source>
        <dbReference type="EMBL" id="SNT19764.1"/>
    </source>
</evidence>
<organism evidence="2 3">
    <name type="scientific">Granulicella rosea</name>
    <dbReference type="NCBI Taxonomy" id="474952"/>
    <lineage>
        <taxon>Bacteria</taxon>
        <taxon>Pseudomonadati</taxon>
        <taxon>Acidobacteriota</taxon>
        <taxon>Terriglobia</taxon>
        <taxon>Terriglobales</taxon>
        <taxon>Acidobacteriaceae</taxon>
        <taxon>Granulicella</taxon>
    </lineage>
</organism>
<keyword evidence="1" id="KW-0472">Membrane</keyword>
<protein>
    <submittedName>
        <fullName evidence="2">Uncharacterized protein</fullName>
    </submittedName>
</protein>
<proteinExistence type="predicted"/>
<dbReference type="RefSeq" id="WP_089409180.1">
    <property type="nucleotide sequence ID" value="NZ_FZOU01000005.1"/>
</dbReference>
<gene>
    <name evidence="2" type="ORF">SAMN05421770_10597</name>
</gene>
<name>A0A239KRC1_9BACT</name>